<dbReference type="Proteomes" id="UP000605990">
    <property type="component" value="Unassembled WGS sequence"/>
</dbReference>
<evidence type="ECO:0008006" key="3">
    <source>
        <dbReference type="Google" id="ProtNLM"/>
    </source>
</evidence>
<accession>A0ABR7IYF8</accession>
<evidence type="ECO:0000313" key="1">
    <source>
        <dbReference type="EMBL" id="MBC5834808.1"/>
    </source>
</evidence>
<comment type="caution">
    <text evidence="1">The sequence shown here is derived from an EMBL/GenBank/DDBJ whole genome shotgun (WGS) entry which is preliminary data.</text>
</comment>
<proteinExistence type="predicted"/>
<evidence type="ECO:0000313" key="2">
    <source>
        <dbReference type="Proteomes" id="UP000605990"/>
    </source>
</evidence>
<dbReference type="EMBL" id="JACRUN010000004">
    <property type="protein sequence ID" value="MBC5834808.1"/>
    <property type="molecule type" value="Genomic_DNA"/>
</dbReference>
<reference evidence="1 2" key="1">
    <citation type="submission" date="2020-08" db="EMBL/GenBank/DDBJ databases">
        <title>Description of novel Flavobacterium F-408 isolate.</title>
        <authorList>
            <person name="Saticioglu I.B."/>
            <person name="Duman M."/>
            <person name="Altun S."/>
        </authorList>
    </citation>
    <scope>NUCLEOTIDE SEQUENCE [LARGE SCALE GENOMIC DNA]</scope>
    <source>
        <strain evidence="1 2">F-408</strain>
    </source>
</reference>
<dbReference type="PROSITE" id="PS51257">
    <property type="entry name" value="PROKAR_LIPOPROTEIN"/>
    <property type="match status" value="1"/>
</dbReference>
<organism evidence="1 2">
    <name type="scientific">Flavobacterium bernardetii</name>
    <dbReference type="NCBI Taxonomy" id="2813823"/>
    <lineage>
        <taxon>Bacteria</taxon>
        <taxon>Pseudomonadati</taxon>
        <taxon>Bacteroidota</taxon>
        <taxon>Flavobacteriia</taxon>
        <taxon>Flavobacteriales</taxon>
        <taxon>Flavobacteriaceae</taxon>
        <taxon>Flavobacterium</taxon>
    </lineage>
</organism>
<keyword evidence="2" id="KW-1185">Reference proteome</keyword>
<protein>
    <recommendedName>
        <fullName evidence="3">Lipoprotein</fullName>
    </recommendedName>
</protein>
<dbReference type="RefSeq" id="WP_166128750.1">
    <property type="nucleotide sequence ID" value="NZ_JAANOQ010000005.1"/>
</dbReference>
<sequence length="174" mass="20236">MVKKALILLSVFLVLISCFPTKNEFKKPRFTTIGLSPYKEKYILEDSLEIFNGFYKIEKAKGLGKIHESSEVRQNYLVFYSNGKIGRYLDYEESFDFNPKKAEMGFYGKKKGKSHMKYKYKFQGAYNLSEYEIIFLNKDSLITYSVPSANGGGFFSKYVKVHPKTSINKMNPDW</sequence>
<gene>
    <name evidence="1" type="ORF">H8R27_07910</name>
</gene>
<name>A0ABR7IYF8_9FLAO</name>